<dbReference type="InterPro" id="IPR024588">
    <property type="entry name" value="YejM_N"/>
</dbReference>
<evidence type="ECO:0000259" key="3">
    <source>
        <dbReference type="Pfam" id="PF11893"/>
    </source>
</evidence>
<proteinExistence type="predicted"/>
<feature type="transmembrane region" description="Helical" evidence="1">
    <location>
        <begin position="124"/>
        <end position="149"/>
    </location>
</feature>
<dbReference type="SUPFAM" id="SSF53649">
    <property type="entry name" value="Alkaline phosphatase-like"/>
    <property type="match status" value="1"/>
</dbReference>
<evidence type="ECO:0000259" key="2">
    <source>
        <dbReference type="Pfam" id="PF00884"/>
    </source>
</evidence>
<dbReference type="AlphaFoldDB" id="A0A6S6T7W2"/>
<gene>
    <name evidence="4" type="ORF">HELGO_WM9037</name>
</gene>
<feature type="transmembrane region" description="Helical" evidence="1">
    <location>
        <begin position="44"/>
        <end position="69"/>
    </location>
</feature>
<evidence type="ECO:0000313" key="4">
    <source>
        <dbReference type="EMBL" id="CAA6815373.1"/>
    </source>
</evidence>
<dbReference type="InterPro" id="IPR052701">
    <property type="entry name" value="GAG_Ulvan_Degrading_Sulfatases"/>
</dbReference>
<dbReference type="GO" id="GO:0016787">
    <property type="term" value="F:hydrolase activity"/>
    <property type="evidence" value="ECO:0007669"/>
    <property type="project" value="UniProtKB-KW"/>
</dbReference>
<dbReference type="PANTHER" id="PTHR43751:SF3">
    <property type="entry name" value="SULFATASE N-TERMINAL DOMAIN-CONTAINING PROTEIN"/>
    <property type="match status" value="1"/>
</dbReference>
<accession>A0A6S6T7W2</accession>
<dbReference type="PANTHER" id="PTHR43751">
    <property type="entry name" value="SULFATASE"/>
    <property type="match status" value="1"/>
</dbReference>
<name>A0A6S6T7W2_9BACT</name>
<keyword evidence="4" id="KW-0378">Hydrolase</keyword>
<reference evidence="4" key="1">
    <citation type="submission" date="2020-01" db="EMBL/GenBank/DDBJ databases">
        <authorList>
            <person name="Meier V. D."/>
            <person name="Meier V D."/>
        </authorList>
    </citation>
    <scope>NUCLEOTIDE SEQUENCE</scope>
    <source>
        <strain evidence="4">HLG_WM_MAG_12</strain>
    </source>
</reference>
<feature type="domain" description="Sulfatase N-terminal" evidence="2">
    <location>
        <begin position="258"/>
        <end position="517"/>
    </location>
</feature>
<keyword evidence="1" id="KW-0812">Transmembrane</keyword>
<protein>
    <submittedName>
        <fullName evidence="4">Predicted hydrolase</fullName>
    </submittedName>
</protein>
<feature type="transmembrane region" description="Helical" evidence="1">
    <location>
        <begin position="20"/>
        <end position="38"/>
    </location>
</feature>
<dbReference type="PIRSF" id="PIRSF004950">
    <property type="entry name" value="Mmb_sulf_HI0842"/>
    <property type="match status" value="1"/>
</dbReference>
<dbReference type="Gene3D" id="3.40.720.10">
    <property type="entry name" value="Alkaline Phosphatase, subunit A"/>
    <property type="match status" value="1"/>
</dbReference>
<organism evidence="4">
    <name type="scientific">uncultured Campylobacterales bacterium</name>
    <dbReference type="NCBI Taxonomy" id="352960"/>
    <lineage>
        <taxon>Bacteria</taxon>
        <taxon>Pseudomonadati</taxon>
        <taxon>Campylobacterota</taxon>
        <taxon>Epsilonproteobacteria</taxon>
        <taxon>Campylobacterales</taxon>
        <taxon>environmental samples</taxon>
    </lineage>
</organism>
<keyword evidence="1" id="KW-1133">Transmembrane helix</keyword>
<feature type="domain" description="Inner membrane protein YejM N-terminal" evidence="3">
    <location>
        <begin position="23"/>
        <end position="225"/>
    </location>
</feature>
<dbReference type="InterPro" id="IPR012159">
    <property type="entry name" value="YejM-like"/>
</dbReference>
<dbReference type="CDD" id="cd16148">
    <property type="entry name" value="sulfatase_like"/>
    <property type="match status" value="1"/>
</dbReference>
<evidence type="ECO:0000256" key="1">
    <source>
        <dbReference type="SAM" id="Phobius"/>
    </source>
</evidence>
<dbReference type="InterPro" id="IPR017850">
    <property type="entry name" value="Alkaline_phosphatase_core_sf"/>
</dbReference>
<feature type="transmembrane region" description="Helical" evidence="1">
    <location>
        <begin position="81"/>
        <end position="104"/>
    </location>
</feature>
<keyword evidence="1" id="KW-0472">Membrane</keyword>
<dbReference type="Pfam" id="PF11893">
    <property type="entry name" value="DUF3413"/>
    <property type="match status" value="1"/>
</dbReference>
<dbReference type="EMBL" id="CACVAW010000067">
    <property type="protein sequence ID" value="CAA6815373.1"/>
    <property type="molecule type" value="Genomic_DNA"/>
</dbReference>
<dbReference type="InterPro" id="IPR000917">
    <property type="entry name" value="Sulfatase_N"/>
</dbReference>
<dbReference type="Pfam" id="PF00884">
    <property type="entry name" value="Sulfatase"/>
    <property type="match status" value="1"/>
</dbReference>
<sequence>MNSIKEIFKKLFSNPSFKIYLKANLILSFLISLLFLNFHEYTSFFIFSLVIASILSSICILYTLIYLLSLPLLWMKNYLNYIFIPIFSIIQMGLLIDFFIYRLYGTHINAMILNIIMSPASMDSIHPGSATISLMILIAVAIVLFQILLLKYKPNILNKKILWFLLVVIIVEKFSYGFASLYSNNKILRNYSIIPLYQPLTFNRLAAKHFGFELKKSENWIAKNIYYPKSEIKLTKDPKTPNIFIFVIDALRESIITKETSPSLIQISKDMHIFKNHISGGNSTRFGIFSILYGINPTYWFSFLQMGQESPIFPLLKNLNYNFLISSSTSLAWPEFRKTAFVNVQEDIKDNFTGSPYQKDAQNIEYFINSLDDSDPIFGFVFLDSTHGPYSYPEEYTKFQPDNRGRINYLTIDKEKDAHILKNQYKNATYYVDTLLAKAINELKEKNLYENSIIIITSDHGEEFNEYGSFGHDSSFSKAQTNVPLLIKMPLQKEQIIHNKLTSHFDLLPSILEYIGISNNTSDYSNGFNLFDKNYDRKSAFVSNWNKSAIITNEHTLIFSNLPNQIFKNEIRDTANYKISDIKTDFSPLILKSIQDNSRFKK</sequence>
<feature type="transmembrane region" description="Helical" evidence="1">
    <location>
        <begin position="161"/>
        <end position="182"/>
    </location>
</feature>